<dbReference type="InterPro" id="IPR004995">
    <property type="entry name" value="Spore_Ger"/>
</dbReference>
<dbReference type="AlphaFoldDB" id="A0A1X9MFU0"/>
<dbReference type="PANTHER" id="PTHR22550:SF5">
    <property type="entry name" value="LEUCINE ZIPPER PROTEIN 4"/>
    <property type="match status" value="1"/>
</dbReference>
<keyword evidence="7" id="KW-1185">Reference proteome</keyword>
<dbReference type="GO" id="GO:0005886">
    <property type="term" value="C:plasma membrane"/>
    <property type="evidence" value="ECO:0007669"/>
    <property type="project" value="UniProtKB-SubCell"/>
</dbReference>
<comment type="subcellular location">
    <subcellularLocation>
        <location evidence="4">Cell membrane</location>
    </subcellularLocation>
    <subcellularLocation>
        <location evidence="1">Membrane</location>
        <topology evidence="1">Multi-pass membrane protein</topology>
    </subcellularLocation>
</comment>
<dbReference type="GO" id="GO:0009847">
    <property type="term" value="P:spore germination"/>
    <property type="evidence" value="ECO:0007669"/>
    <property type="project" value="UniProtKB-UniRule"/>
</dbReference>
<sequence length="508" mass="56474">MFKKKLFKTLHSNTARKKEEYQVTLSKNLNETVDSIRKVIGESTDVIQRDFTINHYIRASLFYIDGLSGIDHIEQNIIKPLTDSSNQILRGQPIERVVNEVVSVSNISIVDNFDDAILPVMSGDSLLVIDGYEKLITLDTRQMDKRSIQEPQSEIVVRGPRDGFIELLQSNIMLIRRRIKDPNLVVQQGKIGRRSKTDFALLYMKGIAPNELIEEVRFRISCIDLDGVLESGTVEQLIEENVFSPFPQLGNTERPDKAAGALMNGQVLIAIDGSPYVLIAPVVLEQLFKSPEDYYERWFIGTLIRSLRAIAAIIALLLPGVYIAVVSFHQGMIPTTLALSIAGTREGVPFPAFIEAILMEFTIELLREAGVRLPRPVGQTIGIVGGLVIGDAAVRAGIVSPVMVIVVALTAIASFALPAYSISISIRILRFSMMIAASILGLYGMILFYIAINIHLVGLRSFGSYYTAPIAPYDFPSWLDLIWRAPTSILRKRSVEPETQDNTRQSDV</sequence>
<feature type="transmembrane region" description="Helical" evidence="5">
    <location>
        <begin position="307"/>
        <end position="328"/>
    </location>
</feature>
<proteinExistence type="inferred from homology"/>
<keyword evidence="5" id="KW-0812">Transmembrane</keyword>
<dbReference type="PANTHER" id="PTHR22550">
    <property type="entry name" value="SPORE GERMINATION PROTEIN"/>
    <property type="match status" value="1"/>
</dbReference>
<comment type="similarity">
    <text evidence="2 4">Belongs to the GerABKA family.</text>
</comment>
<dbReference type="InterPro" id="IPR050768">
    <property type="entry name" value="UPF0353/GerABKA_families"/>
</dbReference>
<keyword evidence="3 4" id="KW-0472">Membrane</keyword>
<gene>
    <name evidence="6" type="primary">gerBA_4</name>
    <name evidence="6" type="ORF">BkAM31D_21975</name>
</gene>
<keyword evidence="5" id="KW-1133">Transmembrane helix</keyword>
<dbReference type="PIRSF" id="PIRSF005690">
    <property type="entry name" value="GerBA"/>
    <property type="match status" value="1"/>
</dbReference>
<accession>A0A1X9MFU0</accession>
<feature type="transmembrane region" description="Helical" evidence="5">
    <location>
        <begin position="402"/>
        <end position="422"/>
    </location>
</feature>
<dbReference type="KEGG" id="bkw:BkAM31D_21975"/>
<dbReference type="EMBL" id="CP020814">
    <property type="protein sequence ID" value="ARK32308.1"/>
    <property type="molecule type" value="Genomic_DNA"/>
</dbReference>
<organism evidence="6 7">
    <name type="scientific">Halalkalibacter krulwichiae</name>
    <dbReference type="NCBI Taxonomy" id="199441"/>
    <lineage>
        <taxon>Bacteria</taxon>
        <taxon>Bacillati</taxon>
        <taxon>Bacillota</taxon>
        <taxon>Bacilli</taxon>
        <taxon>Bacillales</taxon>
        <taxon>Bacillaceae</taxon>
        <taxon>Halalkalibacter</taxon>
    </lineage>
</organism>
<evidence type="ECO:0000256" key="4">
    <source>
        <dbReference type="PIRNR" id="PIRNR005690"/>
    </source>
</evidence>
<dbReference type="Pfam" id="PF03323">
    <property type="entry name" value="GerA"/>
    <property type="match status" value="1"/>
</dbReference>
<evidence type="ECO:0000313" key="7">
    <source>
        <dbReference type="Proteomes" id="UP000193006"/>
    </source>
</evidence>
<reference evidence="6 7" key="1">
    <citation type="submission" date="2017-04" db="EMBL/GenBank/DDBJ databases">
        <title>Bacillus krulwichiae AM31D Genome sequencing and assembly.</title>
        <authorList>
            <person name="Krulwich T.A."/>
            <person name="Anastor L."/>
            <person name="Ehrlich R."/>
            <person name="Ehrlich G.D."/>
            <person name="Janto B."/>
        </authorList>
    </citation>
    <scope>NUCLEOTIDE SEQUENCE [LARGE SCALE GENOMIC DNA]</scope>
    <source>
        <strain evidence="6 7">AM31D</strain>
    </source>
</reference>
<evidence type="ECO:0000313" key="6">
    <source>
        <dbReference type="EMBL" id="ARK32308.1"/>
    </source>
</evidence>
<protein>
    <submittedName>
        <fullName evidence="6">Spore germination protein B1</fullName>
    </submittedName>
</protein>
<evidence type="ECO:0000256" key="2">
    <source>
        <dbReference type="ARBA" id="ARBA00005278"/>
    </source>
</evidence>
<dbReference type="STRING" id="199441.BkAM31D_21975"/>
<name>A0A1X9MFU0_9BACI</name>
<evidence type="ECO:0000256" key="5">
    <source>
        <dbReference type="SAM" id="Phobius"/>
    </source>
</evidence>
<dbReference type="Proteomes" id="UP000193006">
    <property type="component" value="Chromosome"/>
</dbReference>
<evidence type="ECO:0000256" key="3">
    <source>
        <dbReference type="ARBA" id="ARBA00023136"/>
    </source>
</evidence>
<dbReference type="RefSeq" id="WP_066157076.1">
    <property type="nucleotide sequence ID" value="NZ_CP020814.1"/>
</dbReference>
<feature type="transmembrane region" description="Helical" evidence="5">
    <location>
        <begin position="434"/>
        <end position="456"/>
    </location>
</feature>
<evidence type="ECO:0000256" key="1">
    <source>
        <dbReference type="ARBA" id="ARBA00004141"/>
    </source>
</evidence>